<name>A0A2H1V4H5_SPOFR</name>
<proteinExistence type="predicted"/>
<organism evidence="2">
    <name type="scientific">Spodoptera frugiperda</name>
    <name type="common">Fall armyworm</name>
    <dbReference type="NCBI Taxonomy" id="7108"/>
    <lineage>
        <taxon>Eukaryota</taxon>
        <taxon>Metazoa</taxon>
        <taxon>Ecdysozoa</taxon>
        <taxon>Arthropoda</taxon>
        <taxon>Hexapoda</taxon>
        <taxon>Insecta</taxon>
        <taxon>Pterygota</taxon>
        <taxon>Neoptera</taxon>
        <taxon>Endopterygota</taxon>
        <taxon>Lepidoptera</taxon>
        <taxon>Glossata</taxon>
        <taxon>Ditrysia</taxon>
        <taxon>Noctuoidea</taxon>
        <taxon>Noctuidae</taxon>
        <taxon>Amphipyrinae</taxon>
        <taxon>Spodoptera</taxon>
    </lineage>
</organism>
<dbReference type="AlphaFoldDB" id="A0A2H1V4H5"/>
<sequence>MSKRDSRSVRRRYQGTSRKTEPVRDPLRTTAALLNGRLNKNVPSRIQLSRFTHVSHVLFLRGVNHPWHSSTLDEARGSVRLLITKNYPVPSPALSLNPVGPMLRCPQLVSHRSYSMNRGDDRSFILIKYMWRLLVKFYIFESTVEIDWATGRAAGPGEAAALVPPSGSSTAVPSARRDAHAHHTTRRYATPTHACITLPPAVPPRLCPPQPAPPPRAPLAPQPPRPGGYVLHAHVDHQLASHSDTVVINNEKFSEYVFTVCIRYRDNPELQTTFGTAEGLASYQNSSSKQE</sequence>
<evidence type="ECO:0000313" key="2">
    <source>
        <dbReference type="EMBL" id="SOQ35252.1"/>
    </source>
</evidence>
<dbReference type="EMBL" id="ODYU01000448">
    <property type="protein sequence ID" value="SOQ35252.1"/>
    <property type="molecule type" value="Genomic_DNA"/>
</dbReference>
<reference evidence="2" key="1">
    <citation type="submission" date="2016-07" db="EMBL/GenBank/DDBJ databases">
        <authorList>
            <person name="Bretaudeau A."/>
        </authorList>
    </citation>
    <scope>NUCLEOTIDE SEQUENCE</scope>
    <source>
        <strain evidence="2">Rice</strain>
        <tissue evidence="2">Whole body</tissue>
    </source>
</reference>
<gene>
    <name evidence="2" type="ORF">SFRICE_002941</name>
</gene>
<evidence type="ECO:0000256" key="1">
    <source>
        <dbReference type="SAM" id="MobiDB-lite"/>
    </source>
</evidence>
<accession>A0A2H1V4H5</accession>
<feature type="region of interest" description="Disordered" evidence="1">
    <location>
        <begin position="1"/>
        <end position="24"/>
    </location>
</feature>
<protein>
    <submittedName>
        <fullName evidence="2">SFRICE_002941</fullName>
    </submittedName>
</protein>